<reference evidence="4" key="1">
    <citation type="submission" date="2023-06" db="EMBL/GenBank/DDBJ databases">
        <title>Genome-scale phylogeny and comparative genomics of the fungal order Sordariales.</title>
        <authorList>
            <consortium name="Lawrence Berkeley National Laboratory"/>
            <person name="Hensen N."/>
            <person name="Bonometti L."/>
            <person name="Westerberg I."/>
            <person name="Brannstrom I.O."/>
            <person name="Guillou S."/>
            <person name="Cros-Aarteil S."/>
            <person name="Calhoun S."/>
            <person name="Haridas S."/>
            <person name="Kuo A."/>
            <person name="Mondo S."/>
            <person name="Pangilinan J."/>
            <person name="Riley R."/>
            <person name="Labutti K."/>
            <person name="Andreopoulos B."/>
            <person name="Lipzen A."/>
            <person name="Chen C."/>
            <person name="Yanf M."/>
            <person name="Daum C."/>
            <person name="Ng V."/>
            <person name="Clum A."/>
            <person name="Steindorff A."/>
            <person name="Ohm R."/>
            <person name="Martin F."/>
            <person name="Silar P."/>
            <person name="Natvig D."/>
            <person name="Lalanne C."/>
            <person name="Gautier V."/>
            <person name="Ament-Velasquez S.L."/>
            <person name="Kruys A."/>
            <person name="Hutchinson M.I."/>
            <person name="Powell A.J."/>
            <person name="Barry K."/>
            <person name="Miller A.N."/>
            <person name="Grigoriev I.V."/>
            <person name="Debuchy R."/>
            <person name="Gladieux P."/>
            <person name="Thoren M.H."/>
            <person name="Johannesson H."/>
        </authorList>
    </citation>
    <scope>NUCLEOTIDE SEQUENCE</scope>
    <source>
        <strain evidence="4">CBS 606.72</strain>
    </source>
</reference>
<evidence type="ECO:0000313" key="4">
    <source>
        <dbReference type="EMBL" id="KAK0613558.1"/>
    </source>
</evidence>
<accession>A0AA39WDU2</accession>
<feature type="region of interest" description="Disordered" evidence="1">
    <location>
        <begin position="348"/>
        <end position="382"/>
    </location>
</feature>
<keyword evidence="5" id="KW-1185">Reference proteome</keyword>
<sequence>MRTWILNLCFRLATATMSATFSNSLLGTFTLPPQTTPFLPSATAAAAACNSRSRSVLCFTTAGQLIPNYACDIVDSINPTTFQYLNPDCYPPHYDLINQLGSDDRTLAWPGTACPAGYTPGCTTTLTLTNPTAKPAPYTATLTQTWCCPAPAGINDGDWVCTDRDQLSPTSRLCLSRVAPGGTANLWFSADPAIAATARTGASAQAVFTTSAVGAQMSIRVVRAAFPLGEVQQVVVDGLAGLPVGSQGGGGQNQTGTTTASGGGGTNPGIIVGIVIGALALVGFVATGIYLCVCYKREGKKEGRKVENEVGDEGLMVVTGMDEDKKKSRENVTDFAVGELPASVRYQAPGRFTEMGSETGAAELPTEYNSGGRDPGDGSRWL</sequence>
<dbReference type="EMBL" id="JAULSU010000006">
    <property type="protein sequence ID" value="KAK0613558.1"/>
    <property type="molecule type" value="Genomic_DNA"/>
</dbReference>
<dbReference type="Proteomes" id="UP001175000">
    <property type="component" value="Unassembled WGS sequence"/>
</dbReference>
<evidence type="ECO:0000256" key="3">
    <source>
        <dbReference type="SAM" id="SignalP"/>
    </source>
</evidence>
<proteinExistence type="predicted"/>
<keyword evidence="2" id="KW-0472">Membrane</keyword>
<keyword evidence="2" id="KW-1133">Transmembrane helix</keyword>
<protein>
    <submittedName>
        <fullName evidence="4">Uncharacterized protein</fullName>
    </submittedName>
</protein>
<name>A0AA39WDU2_9PEZI</name>
<gene>
    <name evidence="4" type="ORF">B0T14DRAFT_526483</name>
</gene>
<dbReference type="AlphaFoldDB" id="A0AA39WDU2"/>
<feature type="signal peptide" evidence="3">
    <location>
        <begin position="1"/>
        <end position="15"/>
    </location>
</feature>
<organism evidence="4 5">
    <name type="scientific">Immersiella caudata</name>
    <dbReference type="NCBI Taxonomy" id="314043"/>
    <lineage>
        <taxon>Eukaryota</taxon>
        <taxon>Fungi</taxon>
        <taxon>Dikarya</taxon>
        <taxon>Ascomycota</taxon>
        <taxon>Pezizomycotina</taxon>
        <taxon>Sordariomycetes</taxon>
        <taxon>Sordariomycetidae</taxon>
        <taxon>Sordariales</taxon>
        <taxon>Lasiosphaeriaceae</taxon>
        <taxon>Immersiella</taxon>
    </lineage>
</organism>
<feature type="chain" id="PRO_5041285085" evidence="3">
    <location>
        <begin position="16"/>
        <end position="382"/>
    </location>
</feature>
<comment type="caution">
    <text evidence="4">The sequence shown here is derived from an EMBL/GenBank/DDBJ whole genome shotgun (WGS) entry which is preliminary data.</text>
</comment>
<keyword evidence="3" id="KW-0732">Signal</keyword>
<evidence type="ECO:0000256" key="2">
    <source>
        <dbReference type="SAM" id="Phobius"/>
    </source>
</evidence>
<feature type="transmembrane region" description="Helical" evidence="2">
    <location>
        <begin position="270"/>
        <end position="295"/>
    </location>
</feature>
<keyword evidence="2" id="KW-0812">Transmembrane</keyword>
<evidence type="ECO:0000256" key="1">
    <source>
        <dbReference type="SAM" id="MobiDB-lite"/>
    </source>
</evidence>
<evidence type="ECO:0000313" key="5">
    <source>
        <dbReference type="Proteomes" id="UP001175000"/>
    </source>
</evidence>